<dbReference type="RefSeq" id="WP_073033025.1">
    <property type="nucleotide sequence ID" value="NZ_FQXJ01000031.1"/>
</dbReference>
<feature type="transmembrane region" description="Helical" evidence="7">
    <location>
        <begin position="276"/>
        <end position="293"/>
    </location>
</feature>
<dbReference type="GO" id="GO:0055085">
    <property type="term" value="P:transmembrane transport"/>
    <property type="evidence" value="ECO:0007669"/>
    <property type="project" value="InterPro"/>
</dbReference>
<dbReference type="EMBL" id="FQXJ01000031">
    <property type="protein sequence ID" value="SHI96645.1"/>
    <property type="molecule type" value="Genomic_DNA"/>
</dbReference>
<dbReference type="OrthoDB" id="8557224at2"/>
<comment type="subcellular location">
    <subcellularLocation>
        <location evidence="1 7">Cell membrane</location>
        <topology evidence="1 7">Multi-pass membrane protein</topology>
    </subcellularLocation>
</comment>
<name>A0A1M6FG53_9FIRM</name>
<evidence type="ECO:0000256" key="6">
    <source>
        <dbReference type="ARBA" id="ARBA00023136"/>
    </source>
</evidence>
<dbReference type="PANTHER" id="PTHR30043:SF1">
    <property type="entry name" value="ABC TRANSPORT SYSTEM PERMEASE PROTEIN P69"/>
    <property type="match status" value="1"/>
</dbReference>
<evidence type="ECO:0000259" key="8">
    <source>
        <dbReference type="PROSITE" id="PS50928"/>
    </source>
</evidence>
<keyword evidence="10" id="KW-1185">Reference proteome</keyword>
<feature type="transmembrane region" description="Helical" evidence="7">
    <location>
        <begin position="157"/>
        <end position="180"/>
    </location>
</feature>
<evidence type="ECO:0000256" key="7">
    <source>
        <dbReference type="RuleBase" id="RU363032"/>
    </source>
</evidence>
<dbReference type="Pfam" id="PF00528">
    <property type="entry name" value="BPD_transp_1"/>
    <property type="match status" value="1"/>
</dbReference>
<dbReference type="Proteomes" id="UP000183954">
    <property type="component" value="Unassembled WGS sequence"/>
</dbReference>
<evidence type="ECO:0000256" key="2">
    <source>
        <dbReference type="ARBA" id="ARBA00022448"/>
    </source>
</evidence>
<comment type="similarity">
    <text evidence="7">Belongs to the binding-protein-dependent transport system permease family.</text>
</comment>
<feature type="domain" description="ABC transmembrane type-1" evidence="8">
    <location>
        <begin position="110"/>
        <end position="294"/>
    </location>
</feature>
<dbReference type="Gene3D" id="1.10.3720.10">
    <property type="entry name" value="MetI-like"/>
    <property type="match status" value="1"/>
</dbReference>
<reference evidence="10" key="1">
    <citation type="submission" date="2016-11" db="EMBL/GenBank/DDBJ databases">
        <authorList>
            <person name="Varghese N."/>
            <person name="Submissions S."/>
        </authorList>
    </citation>
    <scope>NUCLEOTIDE SEQUENCE [LARGE SCALE GENOMIC DNA]</scope>
    <source>
        <strain evidence="10">DSM 15449</strain>
    </source>
</reference>
<dbReference type="InterPro" id="IPR000515">
    <property type="entry name" value="MetI-like"/>
</dbReference>
<keyword evidence="5 7" id="KW-1133">Transmembrane helix</keyword>
<protein>
    <submittedName>
        <fullName evidence="9">Phosphonate transport system permease protein</fullName>
    </submittedName>
</protein>
<gene>
    <name evidence="9" type="ORF">SAMN02746098_04932</name>
</gene>
<keyword evidence="2 7" id="KW-0813">Transport</keyword>
<dbReference type="GO" id="GO:0005886">
    <property type="term" value="C:plasma membrane"/>
    <property type="evidence" value="ECO:0007669"/>
    <property type="project" value="UniProtKB-SubCell"/>
</dbReference>
<dbReference type="InterPro" id="IPR035906">
    <property type="entry name" value="MetI-like_sf"/>
</dbReference>
<dbReference type="SUPFAM" id="SSF161098">
    <property type="entry name" value="MetI-like"/>
    <property type="match status" value="1"/>
</dbReference>
<keyword evidence="3" id="KW-1003">Cell membrane</keyword>
<evidence type="ECO:0000313" key="10">
    <source>
        <dbReference type="Proteomes" id="UP000183954"/>
    </source>
</evidence>
<dbReference type="STRING" id="1121420.SAMN02746098_04932"/>
<feature type="transmembrane region" description="Helical" evidence="7">
    <location>
        <begin position="106"/>
        <end position="136"/>
    </location>
</feature>
<dbReference type="CDD" id="cd06261">
    <property type="entry name" value="TM_PBP2"/>
    <property type="match status" value="1"/>
</dbReference>
<keyword evidence="6 7" id="KW-0472">Membrane</keyword>
<dbReference type="AlphaFoldDB" id="A0A1M6FG53"/>
<feature type="transmembrane region" description="Helical" evidence="7">
    <location>
        <begin position="51"/>
        <end position="69"/>
    </location>
</feature>
<evidence type="ECO:0000256" key="3">
    <source>
        <dbReference type="ARBA" id="ARBA00022475"/>
    </source>
</evidence>
<sequence length="305" mass="33572">MQFKELIAQETNNICEQLSSYEDRHTPFKELFLTKDTINFGPIKLLDRASIAMRAVVLFLTVLTIYFFSTLDYQSIDVLKGFTDTFVNFKTMFLNPYAQRFTLGEAFYNVVVTLGLAFLTTLIGGIVALLLGLLAAQNLAPKQVTNLIKGFVAIIRAVPTILWVLIFAVAAGLGSAAAIIGMSFHSISYLTKAYSESFEDLDRSVIEALMASGANWWQIVFQAVIPSSVTYLLSWTFLRFEINFANAVAMGAAAGAGGIGFDLFMAGGFYFDLREVGFITYLIIAIAIALEVFSTNIKGKLQKSI</sequence>
<evidence type="ECO:0000256" key="4">
    <source>
        <dbReference type="ARBA" id="ARBA00022692"/>
    </source>
</evidence>
<evidence type="ECO:0000256" key="5">
    <source>
        <dbReference type="ARBA" id="ARBA00022989"/>
    </source>
</evidence>
<evidence type="ECO:0000256" key="1">
    <source>
        <dbReference type="ARBA" id="ARBA00004651"/>
    </source>
</evidence>
<dbReference type="PROSITE" id="PS50928">
    <property type="entry name" value="ABC_TM1"/>
    <property type="match status" value="1"/>
</dbReference>
<accession>A0A1M6FG53</accession>
<dbReference type="PANTHER" id="PTHR30043">
    <property type="entry name" value="PHOSPHONATES TRANSPORT SYSTEM PERMEASE PROTEIN"/>
    <property type="match status" value="1"/>
</dbReference>
<evidence type="ECO:0000313" key="9">
    <source>
        <dbReference type="EMBL" id="SHI96645.1"/>
    </source>
</evidence>
<feature type="transmembrane region" description="Helical" evidence="7">
    <location>
        <begin position="216"/>
        <end position="235"/>
    </location>
</feature>
<feature type="transmembrane region" description="Helical" evidence="7">
    <location>
        <begin position="247"/>
        <end position="270"/>
    </location>
</feature>
<proteinExistence type="inferred from homology"/>
<keyword evidence="4 7" id="KW-0812">Transmembrane</keyword>
<organism evidence="9 10">
    <name type="scientific">Desulfosporosinus lacus DSM 15449</name>
    <dbReference type="NCBI Taxonomy" id="1121420"/>
    <lineage>
        <taxon>Bacteria</taxon>
        <taxon>Bacillati</taxon>
        <taxon>Bacillota</taxon>
        <taxon>Clostridia</taxon>
        <taxon>Eubacteriales</taxon>
        <taxon>Desulfitobacteriaceae</taxon>
        <taxon>Desulfosporosinus</taxon>
    </lineage>
</organism>